<evidence type="ECO:0000256" key="1">
    <source>
        <dbReference type="ARBA" id="ARBA00006432"/>
    </source>
</evidence>
<dbReference type="AlphaFoldDB" id="A0A2T4H7U8"/>
<dbReference type="Pfam" id="PF00501">
    <property type="entry name" value="AMP-binding"/>
    <property type="match status" value="1"/>
</dbReference>
<dbReference type="PANTHER" id="PTHR43201">
    <property type="entry name" value="ACYL-COA SYNTHETASE"/>
    <property type="match status" value="1"/>
</dbReference>
<dbReference type="InterPro" id="IPR042099">
    <property type="entry name" value="ANL_N_sf"/>
</dbReference>
<organism evidence="3 4">
    <name type="scientific">Fusarium culmorum</name>
    <dbReference type="NCBI Taxonomy" id="5516"/>
    <lineage>
        <taxon>Eukaryota</taxon>
        <taxon>Fungi</taxon>
        <taxon>Dikarya</taxon>
        <taxon>Ascomycota</taxon>
        <taxon>Pezizomycotina</taxon>
        <taxon>Sordariomycetes</taxon>
        <taxon>Hypocreomycetidae</taxon>
        <taxon>Hypocreales</taxon>
        <taxon>Nectriaceae</taxon>
        <taxon>Fusarium</taxon>
    </lineage>
</organism>
<accession>A0A2T4H7U8</accession>
<dbReference type="GO" id="GO:0006631">
    <property type="term" value="P:fatty acid metabolic process"/>
    <property type="evidence" value="ECO:0007669"/>
    <property type="project" value="TreeGrafter"/>
</dbReference>
<dbReference type="Gene3D" id="3.30.300.30">
    <property type="match status" value="1"/>
</dbReference>
<reference evidence="3 4" key="1">
    <citation type="submission" date="2018-02" db="EMBL/GenBank/DDBJ databases">
        <title>Fusarium culmorum secondary metabolites in fungal-bacterial-plant interactions.</title>
        <authorList>
            <person name="Schmidt R."/>
        </authorList>
    </citation>
    <scope>NUCLEOTIDE SEQUENCE [LARGE SCALE GENOMIC DNA]</scope>
    <source>
        <strain evidence="3 4">PV</strain>
    </source>
</reference>
<dbReference type="SUPFAM" id="SSF56801">
    <property type="entry name" value="Acetyl-CoA synthetase-like"/>
    <property type="match status" value="1"/>
</dbReference>
<dbReference type="GO" id="GO:0031956">
    <property type="term" value="F:medium-chain fatty acid-CoA ligase activity"/>
    <property type="evidence" value="ECO:0007669"/>
    <property type="project" value="TreeGrafter"/>
</dbReference>
<dbReference type="InterPro" id="IPR000873">
    <property type="entry name" value="AMP-dep_synth/lig_dom"/>
</dbReference>
<evidence type="ECO:0000313" key="3">
    <source>
        <dbReference type="EMBL" id="PTD11837.1"/>
    </source>
</evidence>
<evidence type="ECO:0000313" key="4">
    <source>
        <dbReference type="Proteomes" id="UP000241587"/>
    </source>
</evidence>
<dbReference type="InterPro" id="IPR045851">
    <property type="entry name" value="AMP-bd_C_sf"/>
</dbReference>
<feature type="domain" description="AMP-dependent synthetase/ligase" evidence="2">
    <location>
        <begin position="113"/>
        <end position="245"/>
    </location>
</feature>
<protein>
    <submittedName>
        <fullName evidence="3">Acyl-CoA synthetase family member 3, mitochondrial</fullName>
    </submittedName>
</protein>
<name>A0A2T4H7U8_FUSCU</name>
<evidence type="ECO:0000259" key="2">
    <source>
        <dbReference type="Pfam" id="PF00501"/>
    </source>
</evidence>
<keyword evidence="4" id="KW-1185">Reference proteome</keyword>
<dbReference type="Gene3D" id="3.40.50.12780">
    <property type="entry name" value="N-terminal domain of ligase-like"/>
    <property type="match status" value="2"/>
</dbReference>
<dbReference type="PANTHER" id="PTHR43201:SF8">
    <property type="entry name" value="ACYL-COA SYNTHETASE FAMILY MEMBER 3"/>
    <property type="match status" value="1"/>
</dbReference>
<gene>
    <name evidence="3" type="ORF">FCULG_00005101</name>
</gene>
<comment type="caution">
    <text evidence="3">The sequence shown here is derived from an EMBL/GenBank/DDBJ whole genome shotgun (WGS) entry which is preliminary data.</text>
</comment>
<dbReference type="EMBL" id="PVEM01000001">
    <property type="protein sequence ID" value="PTD11837.1"/>
    <property type="molecule type" value="Genomic_DNA"/>
</dbReference>
<dbReference type="OrthoDB" id="6614653at2759"/>
<dbReference type="OMA" id="YICTLAP"/>
<proteinExistence type="inferred from homology"/>
<sequence>MQTKNINLPEDVLFSRLLKLANEYQDQVIVDDHSHDTQFGYRHVLDGTSKLLQRLRSLHGSTPDQDEDLYVGVLAPNGYEFIISVLAVLAFGAVVVPMRVRIEIQNFGRNYNLIWEKFRERTATKIVLSPTFWYGMMYYFQENISKLPEDVVKEYIEGAIHLSEATATGAMPSRRLKEFWRDLRRGKSLRVLYGSTESQETLICSGEVEFTENDLGTPLPGVEVKLEGSTGELLVKTPSLFLGYLNRQRDTDERFDSEGYFKTGDLVTRHEGRLIFQGRANMDLFKFYTYKVPRMQVEACLTALPYILEGYVLPVADPHCDTRVASLVRLHDNAGKVDLKRIRDDLSDDLPAYQLPTILRILRQDEDVPRTWSDKLAMKKVVQKFFPQDSNDRLYDESTEVMDVSEFMRAKTTKLWDLSGMRQ</sequence>
<dbReference type="Proteomes" id="UP000241587">
    <property type="component" value="Unassembled WGS sequence"/>
</dbReference>
<comment type="similarity">
    <text evidence="1">Belongs to the ATP-dependent AMP-binding enzyme family.</text>
</comment>